<evidence type="ECO:0000313" key="4">
    <source>
        <dbReference type="EMBL" id="MDT2736277.1"/>
    </source>
</evidence>
<proteinExistence type="predicted"/>
<dbReference type="AlphaFoldDB" id="A0AAE4L5T7"/>
<protein>
    <submittedName>
        <fullName evidence="4">DeoR family transcriptional regulator</fullName>
    </submittedName>
</protein>
<dbReference type="Proteomes" id="UP001180842">
    <property type="component" value="Unassembled WGS sequence"/>
</dbReference>
<feature type="domain" description="HTH deoR-type" evidence="3">
    <location>
        <begin position="13"/>
        <end position="58"/>
    </location>
</feature>
<dbReference type="Pfam" id="PF08220">
    <property type="entry name" value="HTH_DeoR"/>
    <property type="match status" value="1"/>
</dbReference>
<dbReference type="RefSeq" id="WP_311796642.1">
    <property type="nucleotide sequence ID" value="NZ_JARQAI010000003.1"/>
</dbReference>
<keyword evidence="1" id="KW-0805">Transcription regulation</keyword>
<evidence type="ECO:0000256" key="2">
    <source>
        <dbReference type="ARBA" id="ARBA00023163"/>
    </source>
</evidence>
<comment type="caution">
    <text evidence="4">The sequence shown here is derived from an EMBL/GenBank/DDBJ whole genome shotgun (WGS) entry which is preliminary data.</text>
</comment>
<dbReference type="GO" id="GO:0003700">
    <property type="term" value="F:DNA-binding transcription factor activity"/>
    <property type="evidence" value="ECO:0007669"/>
    <property type="project" value="InterPro"/>
</dbReference>
<reference evidence="4" key="1">
    <citation type="submission" date="2023-03" db="EMBL/GenBank/DDBJ databases">
        <authorList>
            <person name="Shen W."/>
            <person name="Cai J."/>
        </authorList>
    </citation>
    <scope>NUCLEOTIDE SEQUENCE</scope>
    <source>
        <strain evidence="4">P69-2</strain>
    </source>
</reference>
<gene>
    <name evidence="4" type="ORF">P7H00_03880</name>
</gene>
<sequence>MIWQFIAKKKCRRQLQLVELLQQKCYSVAELAKKTKVSTKTILRDLYELQKKDYVIKRRYWQLRECYEANYYALQRKILLENQHFQLFQQYLWNRGPRVNHSKIKELNHQLLRFNLSVNCQTGSLLGASALIFYLQLRYLRDFYQLEEAELYYQLDQKYPMNHSCIVKKELIPDERLLARFTQEFGLQSQLAGAFFLEYIGYHYQGCSEFYDSHQKYRTGLYQESKRAIALIEQAVSWETEVAKQVFTIKLFELFLGIRCCLPLAVLSEHGEQVEVGEFFLRLSRKLKRALPLLSNCRVDELAFALEMIFSASHHITLSLHPNLKSALVIQERFHPFFPCDIGKCNEDFSSRKVML</sequence>
<dbReference type="Gene3D" id="1.10.10.10">
    <property type="entry name" value="Winged helix-like DNA-binding domain superfamily/Winged helix DNA-binding domain"/>
    <property type="match status" value="1"/>
</dbReference>
<keyword evidence="2" id="KW-0804">Transcription</keyword>
<evidence type="ECO:0000256" key="1">
    <source>
        <dbReference type="ARBA" id="ARBA00023015"/>
    </source>
</evidence>
<dbReference type="SUPFAM" id="SSF46785">
    <property type="entry name" value="Winged helix' DNA-binding domain"/>
    <property type="match status" value="1"/>
</dbReference>
<evidence type="ECO:0000259" key="3">
    <source>
        <dbReference type="Pfam" id="PF08220"/>
    </source>
</evidence>
<dbReference type="InterPro" id="IPR036390">
    <property type="entry name" value="WH_DNA-bd_sf"/>
</dbReference>
<dbReference type="EMBL" id="JARQAI010000003">
    <property type="protein sequence ID" value="MDT2736277.1"/>
    <property type="molecule type" value="Genomic_DNA"/>
</dbReference>
<organism evidence="4 5">
    <name type="scientific">Enterococcus pseudoavium</name>
    <dbReference type="NCBI Taxonomy" id="44007"/>
    <lineage>
        <taxon>Bacteria</taxon>
        <taxon>Bacillati</taxon>
        <taxon>Bacillota</taxon>
        <taxon>Bacilli</taxon>
        <taxon>Lactobacillales</taxon>
        <taxon>Enterococcaceae</taxon>
        <taxon>Enterococcus</taxon>
    </lineage>
</organism>
<dbReference type="InterPro" id="IPR036388">
    <property type="entry name" value="WH-like_DNA-bd_sf"/>
</dbReference>
<name>A0AAE4L5T7_9ENTE</name>
<evidence type="ECO:0000313" key="5">
    <source>
        <dbReference type="Proteomes" id="UP001180842"/>
    </source>
</evidence>
<accession>A0AAE4L5T7</accession>
<dbReference type="InterPro" id="IPR001034">
    <property type="entry name" value="DeoR_HTH"/>
</dbReference>